<dbReference type="InterPro" id="IPR002656">
    <property type="entry name" value="Acyl_transf_3_dom"/>
</dbReference>
<accession>A0A414WU37</accession>
<dbReference type="AlphaFoldDB" id="A0A414WU37"/>
<feature type="domain" description="Acyltransferase 3" evidence="2">
    <location>
        <begin position="10"/>
        <end position="305"/>
    </location>
</feature>
<feature type="transmembrane region" description="Helical" evidence="1">
    <location>
        <begin position="199"/>
        <end position="225"/>
    </location>
</feature>
<feature type="transmembrane region" description="Helical" evidence="1">
    <location>
        <begin position="262"/>
        <end position="280"/>
    </location>
</feature>
<keyword evidence="1" id="KW-0472">Membrane</keyword>
<organism evidence="3 4">
    <name type="scientific">Phocaeicola plebeius</name>
    <dbReference type="NCBI Taxonomy" id="310297"/>
    <lineage>
        <taxon>Bacteria</taxon>
        <taxon>Pseudomonadati</taxon>
        <taxon>Bacteroidota</taxon>
        <taxon>Bacteroidia</taxon>
        <taxon>Bacteroidales</taxon>
        <taxon>Bacteroidaceae</taxon>
        <taxon>Phocaeicola</taxon>
    </lineage>
</organism>
<keyword evidence="1" id="KW-1133">Transmembrane helix</keyword>
<dbReference type="GO" id="GO:0016747">
    <property type="term" value="F:acyltransferase activity, transferring groups other than amino-acyl groups"/>
    <property type="evidence" value="ECO:0007669"/>
    <property type="project" value="InterPro"/>
</dbReference>
<dbReference type="Proteomes" id="UP000284998">
    <property type="component" value="Unassembled WGS sequence"/>
</dbReference>
<feature type="transmembrane region" description="Helical" evidence="1">
    <location>
        <begin position="170"/>
        <end position="187"/>
    </location>
</feature>
<sequence>MNFINKKRNSSIELLRIISMLLIVIFHFLSRNFNLYVISNEQINQPNILSEIYLAQLGALGVPCFMFISGYFGIKFKQQRFNETLFQCLFYALISFIGYFFISEKTEWQALLFINYWWFMTSYLTIYVLSPGINYLIENSSSKRILFILCFLYITLICSIWRPASMVNGFVTLVAIYIFARFCRLHLTNNIKEKSIYILLSLVILKIILIFLSFKTIHLGAITYISSYKNPLNTLIVGFFVIIIEKKYFYSNLVNRLANSSLSVYLLSESAFGMIFFSPLFPKEQFNLGGFIIGSIIVFISIFIIDNIRLIISKRLFTNE</sequence>
<feature type="transmembrane region" description="Helical" evidence="1">
    <location>
        <begin position="12"/>
        <end position="33"/>
    </location>
</feature>
<feature type="transmembrane region" description="Helical" evidence="1">
    <location>
        <begin position="84"/>
        <end position="102"/>
    </location>
</feature>
<reference evidence="3 4" key="1">
    <citation type="submission" date="2018-08" db="EMBL/GenBank/DDBJ databases">
        <title>A genome reference for cultivated species of the human gut microbiota.</title>
        <authorList>
            <person name="Zou Y."/>
            <person name="Xue W."/>
            <person name="Luo G."/>
        </authorList>
    </citation>
    <scope>NUCLEOTIDE SEQUENCE [LARGE SCALE GENOMIC DNA]</scope>
    <source>
        <strain evidence="3 4">AM17-44</strain>
    </source>
</reference>
<feature type="transmembrane region" description="Helical" evidence="1">
    <location>
        <begin position="231"/>
        <end position="250"/>
    </location>
</feature>
<feature type="transmembrane region" description="Helical" evidence="1">
    <location>
        <begin position="53"/>
        <end position="72"/>
    </location>
</feature>
<comment type="caution">
    <text evidence="3">The sequence shown here is derived from an EMBL/GenBank/DDBJ whole genome shotgun (WGS) entry which is preliminary data.</text>
</comment>
<evidence type="ECO:0000313" key="4">
    <source>
        <dbReference type="Proteomes" id="UP000284998"/>
    </source>
</evidence>
<gene>
    <name evidence="3" type="ORF">DW204_12170</name>
</gene>
<proteinExistence type="predicted"/>
<evidence type="ECO:0000256" key="1">
    <source>
        <dbReference type="SAM" id="Phobius"/>
    </source>
</evidence>
<dbReference type="EMBL" id="QRJS01000035">
    <property type="protein sequence ID" value="RHH41636.1"/>
    <property type="molecule type" value="Genomic_DNA"/>
</dbReference>
<feature type="transmembrane region" description="Helical" evidence="1">
    <location>
        <begin position="286"/>
        <end position="305"/>
    </location>
</feature>
<feature type="transmembrane region" description="Helical" evidence="1">
    <location>
        <begin position="145"/>
        <end position="164"/>
    </location>
</feature>
<feature type="transmembrane region" description="Helical" evidence="1">
    <location>
        <begin position="114"/>
        <end position="133"/>
    </location>
</feature>
<protein>
    <recommendedName>
        <fullName evidence="2">Acyltransferase 3 domain-containing protein</fullName>
    </recommendedName>
</protein>
<keyword evidence="1" id="KW-0812">Transmembrane</keyword>
<dbReference type="RefSeq" id="WP_118244281.1">
    <property type="nucleotide sequence ID" value="NZ_QRJS01000035.1"/>
</dbReference>
<name>A0A414WU37_9BACT</name>
<evidence type="ECO:0000259" key="2">
    <source>
        <dbReference type="Pfam" id="PF01757"/>
    </source>
</evidence>
<dbReference type="Pfam" id="PF01757">
    <property type="entry name" value="Acyl_transf_3"/>
    <property type="match status" value="1"/>
</dbReference>
<evidence type="ECO:0000313" key="3">
    <source>
        <dbReference type="EMBL" id="RHH41636.1"/>
    </source>
</evidence>